<feature type="transmembrane region" description="Helical" evidence="6">
    <location>
        <begin position="208"/>
        <end position="228"/>
    </location>
</feature>
<evidence type="ECO:0000256" key="2">
    <source>
        <dbReference type="ARBA" id="ARBA00022692"/>
    </source>
</evidence>
<dbReference type="Gene3D" id="1.20.1740.10">
    <property type="entry name" value="Amino acid/polyamine transporter I"/>
    <property type="match status" value="1"/>
</dbReference>
<feature type="transmembrane region" description="Helical" evidence="6">
    <location>
        <begin position="344"/>
        <end position="365"/>
    </location>
</feature>
<feature type="transmembrane region" description="Helical" evidence="6">
    <location>
        <begin position="240"/>
        <end position="260"/>
    </location>
</feature>
<comment type="subcellular location">
    <subcellularLocation>
        <location evidence="1">Membrane</location>
        <topology evidence="1">Multi-pass membrane protein</topology>
    </subcellularLocation>
</comment>
<feature type="transmembrane region" description="Helical" evidence="6">
    <location>
        <begin position="410"/>
        <end position="429"/>
    </location>
</feature>
<dbReference type="InterPro" id="IPR050367">
    <property type="entry name" value="APC_superfamily"/>
</dbReference>
<feature type="domain" description="Amino acid permease/ SLC12A" evidence="7">
    <location>
        <begin position="25"/>
        <end position="406"/>
    </location>
</feature>
<evidence type="ECO:0000256" key="1">
    <source>
        <dbReference type="ARBA" id="ARBA00004141"/>
    </source>
</evidence>
<keyword evidence="3 6" id="KW-1133">Transmembrane helix</keyword>
<accession>A0ABW2FUL6</accession>
<name>A0ABW2FUL6_9ACTN</name>
<dbReference type="PANTHER" id="PTHR42770">
    <property type="entry name" value="AMINO ACID TRANSPORTER-RELATED"/>
    <property type="match status" value="1"/>
</dbReference>
<sequence>MSLTSQASPPQAPTLRSGSLGTGDITFFVVSAAAPLTVMAGVAPFALAIGGIGAPVAYLAAGVVLAVFAVGFTTMGRHVANGGAFYAYVTRGLGRPAGIGAAVLALLAYNGLQIGMYGLIATSTRDTLQALFGWDVPWQPIAVVSVLVVWFAGYRSIDFGAKVLGVLLVAETGILVLLAGGVLLRGGAHGLHLDSFAPHNAWTPGTGAVLAFAFAAFCGFESTAIYRAEARDPRRTIPRATYLAVAFLGLFYAFMVWTVVQAFGAREVLAAATADPAGLFFAATTEYVGSWAADAMHVLIVTSVFASLLAFHNAITRYGHALAHEGVLPAALGRVHPRHRSPHLAGAAQTVLAAVVVLGFAAAGADPYAQLLLWVNSPGLLGIVLLQALTAIAVPVWFRRIRHTEGVLRTVVAPVTAALLLLGALYLLVDKIEFLTNASTGVNLLLVLLVPAVFGGGLLLAARLRRTRPATYAAFAGETDTTETRTAETDNAETVTAG</sequence>
<feature type="transmembrane region" description="Helical" evidence="6">
    <location>
        <begin position="97"/>
        <end position="116"/>
    </location>
</feature>
<feature type="transmembrane region" description="Helical" evidence="6">
    <location>
        <begin position="166"/>
        <end position="188"/>
    </location>
</feature>
<gene>
    <name evidence="8" type="ORF">ACFQMG_03275</name>
</gene>
<dbReference type="RefSeq" id="WP_345707985.1">
    <property type="nucleotide sequence ID" value="NZ_BAABKV010000001.1"/>
</dbReference>
<dbReference type="EMBL" id="JBHTAJ010000004">
    <property type="protein sequence ID" value="MFC7178583.1"/>
    <property type="molecule type" value="Genomic_DNA"/>
</dbReference>
<dbReference type="Proteomes" id="UP001596435">
    <property type="component" value="Unassembled WGS sequence"/>
</dbReference>
<dbReference type="PIRSF" id="PIRSF006060">
    <property type="entry name" value="AA_transporter"/>
    <property type="match status" value="1"/>
</dbReference>
<protein>
    <submittedName>
        <fullName evidence="8">APC family permease</fullName>
    </submittedName>
</protein>
<reference evidence="9" key="1">
    <citation type="journal article" date="2019" name="Int. J. Syst. Evol. Microbiol.">
        <title>The Global Catalogue of Microorganisms (GCM) 10K type strain sequencing project: providing services to taxonomists for standard genome sequencing and annotation.</title>
        <authorList>
            <consortium name="The Broad Institute Genomics Platform"/>
            <consortium name="The Broad Institute Genome Sequencing Center for Infectious Disease"/>
            <person name="Wu L."/>
            <person name="Ma J."/>
        </authorList>
    </citation>
    <scope>NUCLEOTIDE SEQUENCE [LARGE SCALE GENOMIC DNA]</scope>
    <source>
        <strain evidence="9">CGMCC 1.12859</strain>
    </source>
</reference>
<feature type="transmembrane region" description="Helical" evidence="6">
    <location>
        <begin position="56"/>
        <end position="76"/>
    </location>
</feature>
<evidence type="ECO:0000256" key="6">
    <source>
        <dbReference type="SAM" id="Phobius"/>
    </source>
</evidence>
<feature type="transmembrane region" description="Helical" evidence="6">
    <location>
        <begin position="441"/>
        <end position="462"/>
    </location>
</feature>
<evidence type="ECO:0000256" key="4">
    <source>
        <dbReference type="ARBA" id="ARBA00023136"/>
    </source>
</evidence>
<organism evidence="8 9">
    <name type="scientific">Kitasatospora paranensis</name>
    <dbReference type="NCBI Taxonomy" id="258053"/>
    <lineage>
        <taxon>Bacteria</taxon>
        <taxon>Bacillati</taxon>
        <taxon>Actinomycetota</taxon>
        <taxon>Actinomycetes</taxon>
        <taxon>Kitasatosporales</taxon>
        <taxon>Streptomycetaceae</taxon>
        <taxon>Kitasatospora</taxon>
    </lineage>
</organism>
<evidence type="ECO:0000256" key="5">
    <source>
        <dbReference type="SAM" id="MobiDB-lite"/>
    </source>
</evidence>
<keyword evidence="4 6" id="KW-0472">Membrane</keyword>
<comment type="caution">
    <text evidence="8">The sequence shown here is derived from an EMBL/GenBank/DDBJ whole genome shotgun (WGS) entry which is preliminary data.</text>
</comment>
<dbReference type="PANTHER" id="PTHR42770:SF16">
    <property type="entry name" value="AMINO ACID PERMEASE"/>
    <property type="match status" value="1"/>
</dbReference>
<keyword evidence="2 6" id="KW-0812">Transmembrane</keyword>
<feature type="transmembrane region" description="Helical" evidence="6">
    <location>
        <begin position="295"/>
        <end position="315"/>
    </location>
</feature>
<evidence type="ECO:0000259" key="7">
    <source>
        <dbReference type="Pfam" id="PF00324"/>
    </source>
</evidence>
<feature type="region of interest" description="Disordered" evidence="5">
    <location>
        <begin position="479"/>
        <end position="498"/>
    </location>
</feature>
<dbReference type="Pfam" id="PF00324">
    <property type="entry name" value="AA_permease"/>
    <property type="match status" value="1"/>
</dbReference>
<evidence type="ECO:0000256" key="3">
    <source>
        <dbReference type="ARBA" id="ARBA00022989"/>
    </source>
</evidence>
<proteinExistence type="predicted"/>
<feature type="transmembrane region" description="Helical" evidence="6">
    <location>
        <begin position="25"/>
        <end position="50"/>
    </location>
</feature>
<evidence type="ECO:0000313" key="8">
    <source>
        <dbReference type="EMBL" id="MFC7178583.1"/>
    </source>
</evidence>
<feature type="transmembrane region" description="Helical" evidence="6">
    <location>
        <begin position="371"/>
        <end position="398"/>
    </location>
</feature>
<evidence type="ECO:0000313" key="9">
    <source>
        <dbReference type="Proteomes" id="UP001596435"/>
    </source>
</evidence>
<keyword evidence="9" id="KW-1185">Reference proteome</keyword>
<dbReference type="InterPro" id="IPR004841">
    <property type="entry name" value="AA-permease/SLC12A_dom"/>
</dbReference>
<feature type="transmembrane region" description="Helical" evidence="6">
    <location>
        <begin position="136"/>
        <end position="154"/>
    </location>
</feature>